<dbReference type="PANTHER" id="PTHR30158:SF3">
    <property type="entry name" value="MULTIDRUG EFFLUX PUMP SUBUNIT ACRA-RELATED"/>
    <property type="match status" value="1"/>
</dbReference>
<feature type="domain" description="Multidrug resistance protein MdtA-like barrel-sandwich hybrid" evidence="6">
    <location>
        <begin position="58"/>
        <end position="200"/>
    </location>
</feature>
<sequence length="396" mass="41579">MGLDKLCRISALALLTAVAACSGAEQPQMPPPEVSVETVRAGTIDNVIEVPGRVQAVRTAEVRARVTGIVARRLYEEGSDVRAGQPLFAIDPRELQASLSAALAQAQRAEATARNARQDVDRYRPLLTDQAISKQEYDAAVARLGQADADVLQARAQVESARLNLSYATVTAPISGRAGRAQVTEGALVNAGEGTLLTVIEQVNPIFVNFSQSSSEFIAIRRDIASGALKAPGVGHTRVELQLEDGTIFAQTGRLDFFDLAFDESTGAAALRAEFPNPGAILLPGQFVRARVFAGTRSNTILVPQRAVQVGPRGGAVLVVTADNKAEARPVQLGDLRGSQWVVLSGLKPGERVIVDGGQKVQQPGMTVRIAPPKPVPGQAGQNQAGANQAAPAGAN</sequence>
<evidence type="ECO:0000256" key="4">
    <source>
        <dbReference type="SAM" id="SignalP"/>
    </source>
</evidence>
<dbReference type="NCBIfam" id="TIGR01730">
    <property type="entry name" value="RND_mfp"/>
    <property type="match status" value="1"/>
</dbReference>
<evidence type="ECO:0000259" key="7">
    <source>
        <dbReference type="Pfam" id="PF25944"/>
    </source>
</evidence>
<feature type="domain" description="Multidrug resistance protein MdtA-like C-terminal permuted SH3" evidence="8">
    <location>
        <begin position="299"/>
        <end position="360"/>
    </location>
</feature>
<dbReference type="GO" id="GO:0022857">
    <property type="term" value="F:transmembrane transporter activity"/>
    <property type="evidence" value="ECO:0007669"/>
    <property type="project" value="InterPro"/>
</dbReference>
<dbReference type="InterPro" id="IPR058626">
    <property type="entry name" value="MdtA-like_b-barrel"/>
</dbReference>
<dbReference type="GO" id="GO:0005886">
    <property type="term" value="C:plasma membrane"/>
    <property type="evidence" value="ECO:0007669"/>
    <property type="project" value="UniProtKB-SubCell"/>
</dbReference>
<accession>A0A501XEC4</accession>
<comment type="caution">
    <text evidence="9">The sequence shown here is derived from an EMBL/GenBank/DDBJ whole genome shotgun (WGS) entry which is preliminary data.</text>
</comment>
<gene>
    <name evidence="9" type="ORF">FJQ54_16195</name>
</gene>
<dbReference type="AlphaFoldDB" id="A0A501XEC4"/>
<dbReference type="SUPFAM" id="SSF111369">
    <property type="entry name" value="HlyD-like secretion proteins"/>
    <property type="match status" value="1"/>
</dbReference>
<evidence type="ECO:0000256" key="2">
    <source>
        <dbReference type="ARBA" id="ARBA00009477"/>
    </source>
</evidence>
<evidence type="ECO:0000259" key="5">
    <source>
        <dbReference type="Pfam" id="PF25876"/>
    </source>
</evidence>
<evidence type="ECO:0000259" key="8">
    <source>
        <dbReference type="Pfam" id="PF25967"/>
    </source>
</evidence>
<dbReference type="InterPro" id="IPR058625">
    <property type="entry name" value="MdtA-like_BSH"/>
</dbReference>
<dbReference type="FunFam" id="2.40.420.20:FF:000001">
    <property type="entry name" value="Efflux RND transporter periplasmic adaptor subunit"/>
    <property type="match status" value="1"/>
</dbReference>
<dbReference type="PROSITE" id="PS51257">
    <property type="entry name" value="PROKAR_LIPOPROTEIN"/>
    <property type="match status" value="1"/>
</dbReference>
<evidence type="ECO:0000313" key="9">
    <source>
        <dbReference type="EMBL" id="TPE58819.1"/>
    </source>
</evidence>
<comment type="similarity">
    <text evidence="2">Belongs to the membrane fusion protein (MFP) (TC 8.A.1) family.</text>
</comment>
<evidence type="ECO:0000259" key="6">
    <source>
        <dbReference type="Pfam" id="PF25917"/>
    </source>
</evidence>
<dbReference type="OrthoDB" id="9816569at2"/>
<evidence type="ECO:0000256" key="1">
    <source>
        <dbReference type="ARBA" id="ARBA00004196"/>
    </source>
</evidence>
<dbReference type="Pfam" id="PF25944">
    <property type="entry name" value="Beta-barrel_RND"/>
    <property type="match status" value="1"/>
</dbReference>
<dbReference type="Gene3D" id="2.40.50.100">
    <property type="match status" value="1"/>
</dbReference>
<dbReference type="GO" id="GO:0046677">
    <property type="term" value="P:response to antibiotic"/>
    <property type="evidence" value="ECO:0007669"/>
    <property type="project" value="TreeGrafter"/>
</dbReference>
<feature type="domain" description="Multidrug resistance protein MdtA-like alpha-helical hairpin" evidence="5">
    <location>
        <begin position="101"/>
        <end position="168"/>
    </location>
</feature>
<dbReference type="Gene3D" id="2.40.30.170">
    <property type="match status" value="1"/>
</dbReference>
<feature type="chain" id="PRO_5021272913" evidence="4">
    <location>
        <begin position="25"/>
        <end position="396"/>
    </location>
</feature>
<dbReference type="Gene3D" id="2.40.420.20">
    <property type="match status" value="1"/>
</dbReference>
<proteinExistence type="inferred from homology"/>
<keyword evidence="4" id="KW-0732">Signal</keyword>
<comment type="subcellular location">
    <subcellularLocation>
        <location evidence="1">Cell envelope</location>
    </subcellularLocation>
</comment>
<dbReference type="Proteomes" id="UP000319897">
    <property type="component" value="Unassembled WGS sequence"/>
</dbReference>
<dbReference type="InterPro" id="IPR058627">
    <property type="entry name" value="MdtA-like_C"/>
</dbReference>
<dbReference type="InterPro" id="IPR006143">
    <property type="entry name" value="RND_pump_MFP"/>
</dbReference>
<feature type="signal peptide" evidence="4">
    <location>
        <begin position="1"/>
        <end position="24"/>
    </location>
</feature>
<dbReference type="Gene3D" id="1.10.287.470">
    <property type="entry name" value="Helix hairpin bin"/>
    <property type="match status" value="1"/>
</dbReference>
<dbReference type="InterPro" id="IPR058624">
    <property type="entry name" value="MdtA-like_HH"/>
</dbReference>
<evidence type="ECO:0000313" key="10">
    <source>
        <dbReference type="Proteomes" id="UP000319897"/>
    </source>
</evidence>
<evidence type="ECO:0000256" key="3">
    <source>
        <dbReference type="SAM" id="MobiDB-lite"/>
    </source>
</evidence>
<dbReference type="Pfam" id="PF25967">
    <property type="entry name" value="RND-MFP_C"/>
    <property type="match status" value="1"/>
</dbReference>
<feature type="region of interest" description="Disordered" evidence="3">
    <location>
        <begin position="371"/>
        <end position="396"/>
    </location>
</feature>
<organism evidence="9 10">
    <name type="scientific">Sandaracinobacter neustonicus</name>
    <dbReference type="NCBI Taxonomy" id="1715348"/>
    <lineage>
        <taxon>Bacteria</taxon>
        <taxon>Pseudomonadati</taxon>
        <taxon>Pseudomonadota</taxon>
        <taxon>Alphaproteobacteria</taxon>
        <taxon>Sphingomonadales</taxon>
        <taxon>Sphingosinicellaceae</taxon>
        <taxon>Sandaracinobacter</taxon>
    </lineage>
</organism>
<feature type="domain" description="Multidrug resistance protein MdtA-like beta-barrel" evidence="7">
    <location>
        <begin position="205"/>
        <end position="294"/>
    </location>
</feature>
<keyword evidence="10" id="KW-1185">Reference proteome</keyword>
<protein>
    <submittedName>
        <fullName evidence="9">Efflux RND transporter periplasmic adaptor subunit</fullName>
    </submittedName>
</protein>
<dbReference type="PANTHER" id="PTHR30158">
    <property type="entry name" value="ACRA/E-RELATED COMPONENT OF DRUG EFFLUX TRANSPORTER"/>
    <property type="match status" value="1"/>
</dbReference>
<reference evidence="9 10" key="1">
    <citation type="submission" date="2019-06" db="EMBL/GenBank/DDBJ databases">
        <authorList>
            <person name="Lee I."/>
            <person name="Jang G.I."/>
            <person name="Hwang C.Y."/>
        </authorList>
    </citation>
    <scope>NUCLEOTIDE SEQUENCE [LARGE SCALE GENOMIC DNA]</scope>
    <source>
        <strain evidence="9 10">PAMC 28131</strain>
    </source>
</reference>
<dbReference type="Pfam" id="PF25876">
    <property type="entry name" value="HH_MFP_RND"/>
    <property type="match status" value="1"/>
</dbReference>
<feature type="compositionally biased region" description="Low complexity" evidence="3">
    <location>
        <begin position="377"/>
        <end position="396"/>
    </location>
</feature>
<dbReference type="Pfam" id="PF25917">
    <property type="entry name" value="BSH_RND"/>
    <property type="match status" value="1"/>
</dbReference>
<dbReference type="EMBL" id="VFSU01000034">
    <property type="protein sequence ID" value="TPE58819.1"/>
    <property type="molecule type" value="Genomic_DNA"/>
</dbReference>
<name>A0A501XEC4_9SPHN</name>